<accession>A0AAV5LF63</accession>
<name>A0AAV5LF63_9ROSI</name>
<dbReference type="EMBL" id="BPVZ01000113">
    <property type="protein sequence ID" value="GKV35893.1"/>
    <property type="molecule type" value="Genomic_DNA"/>
</dbReference>
<comment type="caution">
    <text evidence="1">The sequence shown here is derived from an EMBL/GenBank/DDBJ whole genome shotgun (WGS) entry which is preliminary data.</text>
</comment>
<proteinExistence type="predicted"/>
<dbReference type="AlphaFoldDB" id="A0AAV5LF63"/>
<keyword evidence="2" id="KW-1185">Reference proteome</keyword>
<dbReference type="Proteomes" id="UP001054252">
    <property type="component" value="Unassembled WGS sequence"/>
</dbReference>
<reference evidence="1 2" key="1">
    <citation type="journal article" date="2021" name="Commun. Biol.">
        <title>The genome of Shorea leprosula (Dipterocarpaceae) highlights the ecological relevance of drought in aseasonal tropical rainforests.</title>
        <authorList>
            <person name="Ng K.K.S."/>
            <person name="Kobayashi M.J."/>
            <person name="Fawcett J.A."/>
            <person name="Hatakeyama M."/>
            <person name="Paape T."/>
            <person name="Ng C.H."/>
            <person name="Ang C.C."/>
            <person name="Tnah L.H."/>
            <person name="Lee C.T."/>
            <person name="Nishiyama T."/>
            <person name="Sese J."/>
            <person name="O'Brien M.J."/>
            <person name="Copetti D."/>
            <person name="Mohd Noor M.I."/>
            <person name="Ong R.C."/>
            <person name="Putra M."/>
            <person name="Sireger I.Z."/>
            <person name="Indrioko S."/>
            <person name="Kosugi Y."/>
            <person name="Izuno A."/>
            <person name="Isagi Y."/>
            <person name="Lee S.L."/>
            <person name="Shimizu K.K."/>
        </authorList>
    </citation>
    <scope>NUCLEOTIDE SEQUENCE [LARGE SCALE GENOMIC DNA]</scope>
    <source>
        <strain evidence="1">214</strain>
    </source>
</reference>
<organism evidence="1 2">
    <name type="scientific">Rubroshorea leprosula</name>
    <dbReference type="NCBI Taxonomy" id="152421"/>
    <lineage>
        <taxon>Eukaryota</taxon>
        <taxon>Viridiplantae</taxon>
        <taxon>Streptophyta</taxon>
        <taxon>Embryophyta</taxon>
        <taxon>Tracheophyta</taxon>
        <taxon>Spermatophyta</taxon>
        <taxon>Magnoliopsida</taxon>
        <taxon>eudicotyledons</taxon>
        <taxon>Gunneridae</taxon>
        <taxon>Pentapetalae</taxon>
        <taxon>rosids</taxon>
        <taxon>malvids</taxon>
        <taxon>Malvales</taxon>
        <taxon>Dipterocarpaceae</taxon>
        <taxon>Rubroshorea</taxon>
    </lineage>
</organism>
<evidence type="ECO:0000313" key="2">
    <source>
        <dbReference type="Proteomes" id="UP001054252"/>
    </source>
</evidence>
<sequence>MRKFLSESLLFNPSVVSEPSNSHEFFVPMASNDETPHSAASKHSAVIVVDSNTTKHPISFNSSAFLVCIPQHTLLDVNHDLPSNNSMGKLGPVHHPGPINFGVATQAHEIKASPPAPLASFALVLGTSPIIVPIFEFKFLVPWPMLLPPLLASLTTASWIRMPTIMSRSCLFVGYSLENLSYKCLDLRIGLSGLRMAIWSAIKHALLPKAFISDQPPERKKKKETQPCLEETGRELNFSLLFLSKNLIWNPEISPLQEASGSALLFPLLSVGFSLWVRNSGPFGFPVSRELSSSMPPAFRQSAAPVLAGELWFLIVLSV</sequence>
<protein>
    <submittedName>
        <fullName evidence="1">Uncharacterized protein</fullName>
    </submittedName>
</protein>
<gene>
    <name evidence="1" type="ORF">SLEP1_g44097</name>
</gene>
<evidence type="ECO:0000313" key="1">
    <source>
        <dbReference type="EMBL" id="GKV35893.1"/>
    </source>
</evidence>